<evidence type="ECO:0000259" key="1">
    <source>
        <dbReference type="Pfam" id="PF20241"/>
    </source>
</evidence>
<gene>
    <name evidence="2" type="ORF">POM88_018533</name>
</gene>
<feature type="domain" description="DUF6598" evidence="1">
    <location>
        <begin position="6"/>
        <end position="107"/>
    </location>
</feature>
<evidence type="ECO:0000313" key="2">
    <source>
        <dbReference type="EMBL" id="KAK1390355.1"/>
    </source>
</evidence>
<sequence length="130" mass="14442">MGFYAHATIARVEVRLKTSVSANLHGIVSETNTELDKAMATSMLFLKEQHKRMHVGTDGLIPLSRSRVAVPFEADLYVDISLVTDGIPLPTSMFFSARKAGVSTKCFENLLLKVNWEALCYHSKKKVNEA</sequence>
<organism evidence="2 3">
    <name type="scientific">Heracleum sosnowskyi</name>
    <dbReference type="NCBI Taxonomy" id="360622"/>
    <lineage>
        <taxon>Eukaryota</taxon>
        <taxon>Viridiplantae</taxon>
        <taxon>Streptophyta</taxon>
        <taxon>Embryophyta</taxon>
        <taxon>Tracheophyta</taxon>
        <taxon>Spermatophyta</taxon>
        <taxon>Magnoliopsida</taxon>
        <taxon>eudicotyledons</taxon>
        <taxon>Gunneridae</taxon>
        <taxon>Pentapetalae</taxon>
        <taxon>asterids</taxon>
        <taxon>campanulids</taxon>
        <taxon>Apiales</taxon>
        <taxon>Apiaceae</taxon>
        <taxon>Apioideae</taxon>
        <taxon>apioid superclade</taxon>
        <taxon>Tordylieae</taxon>
        <taxon>Tordyliinae</taxon>
        <taxon>Heracleum</taxon>
    </lineage>
</organism>
<keyword evidence="3" id="KW-1185">Reference proteome</keyword>
<protein>
    <recommendedName>
        <fullName evidence="1">DUF6598 domain-containing protein</fullName>
    </recommendedName>
</protein>
<dbReference type="AlphaFoldDB" id="A0AAD8IUM2"/>
<comment type="caution">
    <text evidence="2">The sequence shown here is derived from an EMBL/GenBank/DDBJ whole genome shotgun (WGS) entry which is preliminary data.</text>
</comment>
<accession>A0AAD8IUM2</accession>
<dbReference type="Proteomes" id="UP001237642">
    <property type="component" value="Unassembled WGS sequence"/>
</dbReference>
<name>A0AAD8IUM2_9APIA</name>
<dbReference type="EMBL" id="JAUIZM010000004">
    <property type="protein sequence ID" value="KAK1390355.1"/>
    <property type="molecule type" value="Genomic_DNA"/>
</dbReference>
<reference evidence="2" key="2">
    <citation type="submission" date="2023-05" db="EMBL/GenBank/DDBJ databases">
        <authorList>
            <person name="Schelkunov M.I."/>
        </authorList>
    </citation>
    <scope>NUCLEOTIDE SEQUENCE</scope>
    <source>
        <strain evidence="2">Hsosn_3</strain>
        <tissue evidence="2">Leaf</tissue>
    </source>
</reference>
<reference evidence="2" key="1">
    <citation type="submission" date="2023-02" db="EMBL/GenBank/DDBJ databases">
        <title>Genome of toxic invasive species Heracleum sosnowskyi carries increased number of genes despite the absence of recent whole-genome duplications.</title>
        <authorList>
            <person name="Schelkunov M."/>
            <person name="Shtratnikova V."/>
            <person name="Makarenko M."/>
            <person name="Klepikova A."/>
            <person name="Omelchenko D."/>
            <person name="Novikova G."/>
            <person name="Obukhova E."/>
            <person name="Bogdanov V."/>
            <person name="Penin A."/>
            <person name="Logacheva M."/>
        </authorList>
    </citation>
    <scope>NUCLEOTIDE SEQUENCE</scope>
    <source>
        <strain evidence="2">Hsosn_3</strain>
        <tissue evidence="2">Leaf</tissue>
    </source>
</reference>
<dbReference type="InterPro" id="IPR046533">
    <property type="entry name" value="DUF6598"/>
</dbReference>
<evidence type="ECO:0000313" key="3">
    <source>
        <dbReference type="Proteomes" id="UP001237642"/>
    </source>
</evidence>
<dbReference type="Pfam" id="PF20241">
    <property type="entry name" value="DUF6598"/>
    <property type="match status" value="1"/>
</dbReference>
<proteinExistence type="predicted"/>